<dbReference type="AlphaFoldDB" id="A0AAX6G3I5"/>
<evidence type="ECO:0000256" key="7">
    <source>
        <dbReference type="ARBA" id="ARBA00023212"/>
    </source>
</evidence>
<comment type="function">
    <text evidence="9">Responsible for microtubule translocation. May be important for the organization of phragmoplast-specific arrays of microtubules. Plays an essential role in stabilizing the mitotic spindle. Required during mitotic cytokinesis.</text>
</comment>
<keyword evidence="15" id="KW-1185">Reference proteome</keyword>
<organism evidence="14 15">
    <name type="scientific">Iris pallida</name>
    <name type="common">Sweet iris</name>
    <dbReference type="NCBI Taxonomy" id="29817"/>
    <lineage>
        <taxon>Eukaryota</taxon>
        <taxon>Viridiplantae</taxon>
        <taxon>Streptophyta</taxon>
        <taxon>Embryophyta</taxon>
        <taxon>Tracheophyta</taxon>
        <taxon>Spermatophyta</taxon>
        <taxon>Magnoliopsida</taxon>
        <taxon>Liliopsida</taxon>
        <taxon>Asparagales</taxon>
        <taxon>Iridaceae</taxon>
        <taxon>Iridoideae</taxon>
        <taxon>Irideae</taxon>
        <taxon>Iris</taxon>
    </lineage>
</organism>
<gene>
    <name evidence="14" type="ORF">M6B38_384515</name>
</gene>
<feature type="region of interest" description="Disordered" evidence="12">
    <location>
        <begin position="1022"/>
        <end position="1055"/>
    </location>
</feature>
<dbReference type="GO" id="GO:0008017">
    <property type="term" value="F:microtubule binding"/>
    <property type="evidence" value="ECO:0007669"/>
    <property type="project" value="InterPro"/>
</dbReference>
<feature type="compositionally biased region" description="Basic and acidic residues" evidence="12">
    <location>
        <begin position="1022"/>
        <end position="1036"/>
    </location>
</feature>
<keyword evidence="4 10" id="KW-0547">Nucleotide-binding</keyword>
<keyword evidence="2" id="KW-0963">Cytoplasm</keyword>
<evidence type="ECO:0000256" key="10">
    <source>
        <dbReference type="PROSITE-ProRule" id="PRU00283"/>
    </source>
</evidence>
<evidence type="ECO:0000256" key="4">
    <source>
        <dbReference type="ARBA" id="ARBA00022741"/>
    </source>
</evidence>
<dbReference type="GO" id="GO:0051231">
    <property type="term" value="P:spindle elongation"/>
    <property type="evidence" value="ECO:0007669"/>
    <property type="project" value="TreeGrafter"/>
</dbReference>
<dbReference type="PRINTS" id="PR00380">
    <property type="entry name" value="KINESINHEAVY"/>
</dbReference>
<name>A0AAX6G3I5_IRIPA</name>
<evidence type="ECO:0000256" key="8">
    <source>
        <dbReference type="ARBA" id="ARBA00034704"/>
    </source>
</evidence>
<evidence type="ECO:0000256" key="11">
    <source>
        <dbReference type="SAM" id="Coils"/>
    </source>
</evidence>
<sequence>MSVTPNPSRRLGFSLAPSPAPFLTPRSERRPPPSDLRWADGGSGFVRPERDREVNVQVVLRCRPLSDEEQKQNVQKVISCNEQRKEVTVLQGILNRQADKSFSFDKVFGPKSQQRSIYDHAISPIVNDVLEGFNCTVFAYGQTGTGKTYTMEGGMKCKGPELPAEAGVIPRAVRHIFDTLEARKADYSMQVTFLELYNEEITDLLAPEDQSRSAEDNKQRKSSISLMEDGKGGAVIRGLQEEVVYSANEIYKLLEHGAAKRRSADTQLNKQSSRSHSVFSITIHVKEVAIGNEELIKCGRLNLVDLAGSENISRSGAREVRAREAGEVNKSLLTLGRVITALVEHSVHIPYRDSKLTRLLRESLGGKAKTCIIATISPSIHCLEESLSTLDYAFRAKSIRNKPEANQKLSKSVLLKDLYLEMERMKQDVRAAREKNGVYIPHERFVQDEAEKTVMREKIRQLELDLELKRKEADQFQELYHAEQEHNLDTESELKECKANIEDSRRAFQDLQEVQKESNAMLQEKEFVISSLLQSEHAILERAKELHTSLENASEDMSMLLTKIERQENIGIGNKGLVLTFGSQLDQSLKSLHKTVIASVCEQHQVLQTMEEHLGSFIATKCEAAKCLESRIERMKDIYHSGVLGMKELAISLQKKAFSDLEQMKCTTSAQIMAIENFLAIAITEAEQVLDDIQRSLAEHKGLLAFSAQQQQEGLRRSLASTQVISKTTINFFDDLRTQTSRLMKILEENQMERSCKLDDFEKKFKELSAKEEKEAIEKIAGILTNLAGRKLNMVSEAVESMNHLDLQVENMLQKDVLNIQQVSDKAKNEWMTYTKQVERQFQKDVSSTLETRATMENILQNCSEKVGQSMLHLENAKFSIEQINRDYAAEIESSAEKMNQKNGNFVGDSMSLSSHTDVELETLTCDVLTTVSNSLSRDHGVASEMESVSSMCSDHLKTLQGDHSERIKDIRNLAETRLLKEYLVDYPTNGIPAKNNVQVPSLGSIEALRTTSVADLVKGMRLENGQRDGEPEGKHRPYTPSQIPRNPFTPVNIG</sequence>
<evidence type="ECO:0000256" key="12">
    <source>
        <dbReference type="SAM" id="MobiDB-lite"/>
    </source>
</evidence>
<dbReference type="EMBL" id="JANAVB010023272">
    <property type="protein sequence ID" value="KAJ6823249.1"/>
    <property type="molecule type" value="Genomic_DNA"/>
</dbReference>
<dbReference type="PANTHER" id="PTHR47970">
    <property type="entry name" value="KINESIN-LIKE PROTEIN KIF11"/>
    <property type="match status" value="1"/>
</dbReference>
<evidence type="ECO:0000256" key="2">
    <source>
        <dbReference type="ARBA" id="ARBA00022490"/>
    </source>
</evidence>
<dbReference type="SUPFAM" id="SSF52540">
    <property type="entry name" value="P-loop containing nucleoside triphosphate hydrolases"/>
    <property type="match status" value="1"/>
</dbReference>
<evidence type="ECO:0000256" key="6">
    <source>
        <dbReference type="ARBA" id="ARBA00023175"/>
    </source>
</evidence>
<dbReference type="GO" id="GO:0090307">
    <property type="term" value="P:mitotic spindle assembly"/>
    <property type="evidence" value="ECO:0007669"/>
    <property type="project" value="TreeGrafter"/>
</dbReference>
<comment type="similarity">
    <text evidence="8">Belongs to the TRAFAC class myosin-kinesin ATPase superfamily. Kinesin family. KIN-5/BimC subfamily.</text>
</comment>
<dbReference type="GO" id="GO:0005876">
    <property type="term" value="C:spindle microtubule"/>
    <property type="evidence" value="ECO:0007669"/>
    <property type="project" value="TreeGrafter"/>
</dbReference>
<dbReference type="Gene3D" id="3.40.850.10">
    <property type="entry name" value="Kinesin motor domain"/>
    <property type="match status" value="1"/>
</dbReference>
<reference evidence="14" key="1">
    <citation type="journal article" date="2023" name="GigaByte">
        <title>Genome assembly of the bearded iris, Iris pallida Lam.</title>
        <authorList>
            <person name="Bruccoleri R.E."/>
            <person name="Oakeley E.J."/>
            <person name="Faust A.M.E."/>
            <person name="Altorfer M."/>
            <person name="Dessus-Babus S."/>
            <person name="Burckhardt D."/>
            <person name="Oertli M."/>
            <person name="Naumann U."/>
            <person name="Petersen F."/>
            <person name="Wong J."/>
        </authorList>
    </citation>
    <scope>NUCLEOTIDE SEQUENCE</scope>
    <source>
        <strain evidence="14">GSM-AAB239-AS_SAM_17_03QT</strain>
    </source>
</reference>
<feature type="region of interest" description="Disordered" evidence="12">
    <location>
        <begin position="1"/>
        <end position="44"/>
    </location>
</feature>
<dbReference type="GO" id="GO:0005524">
    <property type="term" value="F:ATP binding"/>
    <property type="evidence" value="ECO:0007669"/>
    <property type="project" value="UniProtKB-UniRule"/>
</dbReference>
<evidence type="ECO:0000256" key="1">
    <source>
        <dbReference type="ARBA" id="ARBA00004186"/>
    </source>
</evidence>
<dbReference type="GO" id="GO:0008574">
    <property type="term" value="F:plus-end-directed microtubule motor activity"/>
    <property type="evidence" value="ECO:0007669"/>
    <property type="project" value="TreeGrafter"/>
</dbReference>
<keyword evidence="11" id="KW-0175">Coiled coil</keyword>
<dbReference type="GO" id="GO:0007018">
    <property type="term" value="P:microtubule-based movement"/>
    <property type="evidence" value="ECO:0007669"/>
    <property type="project" value="InterPro"/>
</dbReference>
<evidence type="ECO:0000256" key="5">
    <source>
        <dbReference type="ARBA" id="ARBA00022840"/>
    </source>
</evidence>
<comment type="subcellular location">
    <subcellularLocation>
        <location evidence="1">Cytoplasm</location>
        <location evidence="1">Cytoskeleton</location>
        <location evidence="1">Spindle</location>
    </subcellularLocation>
</comment>
<evidence type="ECO:0000313" key="15">
    <source>
        <dbReference type="Proteomes" id="UP001140949"/>
    </source>
</evidence>
<dbReference type="SMART" id="SM00129">
    <property type="entry name" value="KISc"/>
    <property type="match status" value="1"/>
</dbReference>
<dbReference type="InterPro" id="IPR047241">
    <property type="entry name" value="KIF11-like_kin_motor_dom"/>
</dbReference>
<dbReference type="FunFam" id="3.40.850.10:FF:000019">
    <property type="entry name" value="Kinesin-like protein KIN-5D"/>
    <property type="match status" value="1"/>
</dbReference>
<evidence type="ECO:0000256" key="3">
    <source>
        <dbReference type="ARBA" id="ARBA00022701"/>
    </source>
</evidence>
<dbReference type="PROSITE" id="PS00411">
    <property type="entry name" value="KINESIN_MOTOR_1"/>
    <property type="match status" value="1"/>
</dbReference>
<dbReference type="InterPro" id="IPR036961">
    <property type="entry name" value="Kinesin_motor_dom_sf"/>
</dbReference>
<keyword evidence="5 10" id="KW-0067">ATP-binding</keyword>
<accession>A0AAX6G3I5</accession>
<comment type="caution">
    <text evidence="14">The sequence shown here is derived from an EMBL/GenBank/DDBJ whole genome shotgun (WGS) entry which is preliminary data.</text>
</comment>
<dbReference type="Pfam" id="PF00225">
    <property type="entry name" value="Kinesin"/>
    <property type="match status" value="1"/>
</dbReference>
<dbReference type="InterPro" id="IPR019821">
    <property type="entry name" value="Kinesin_motor_CS"/>
</dbReference>
<dbReference type="PROSITE" id="PS50067">
    <property type="entry name" value="KINESIN_MOTOR_2"/>
    <property type="match status" value="1"/>
</dbReference>
<evidence type="ECO:0000259" key="13">
    <source>
        <dbReference type="PROSITE" id="PS50067"/>
    </source>
</evidence>
<dbReference type="InterPro" id="IPR027417">
    <property type="entry name" value="P-loop_NTPase"/>
</dbReference>
<dbReference type="InterPro" id="IPR001752">
    <property type="entry name" value="Kinesin_motor_dom"/>
</dbReference>
<feature type="domain" description="Kinesin motor" evidence="13">
    <location>
        <begin position="55"/>
        <end position="399"/>
    </location>
</feature>
<dbReference type="CDD" id="cd01364">
    <property type="entry name" value="KISc_BimC_Eg5"/>
    <property type="match status" value="1"/>
</dbReference>
<dbReference type="InterPro" id="IPR047149">
    <property type="entry name" value="KIF11-like"/>
</dbReference>
<dbReference type="Proteomes" id="UP001140949">
    <property type="component" value="Unassembled WGS sequence"/>
</dbReference>
<keyword evidence="3" id="KW-0493">Microtubule</keyword>
<proteinExistence type="inferred from homology"/>
<protein>
    <submittedName>
        <fullName evidence="14">Kinesin-like protein KIN-5B</fullName>
    </submittedName>
</protein>
<keyword evidence="6 10" id="KW-0505">Motor protein</keyword>
<feature type="coiled-coil region" evidence="11">
    <location>
        <begin position="415"/>
        <end position="514"/>
    </location>
</feature>
<feature type="binding site" evidence="10">
    <location>
        <begin position="141"/>
        <end position="148"/>
    </location>
    <ligand>
        <name>ATP</name>
        <dbReference type="ChEBI" id="CHEBI:30616"/>
    </ligand>
</feature>
<dbReference type="PANTHER" id="PTHR47970:SF32">
    <property type="entry name" value="KINESIN-LIKE PROTEIN KIN-5B"/>
    <property type="match status" value="1"/>
</dbReference>
<evidence type="ECO:0000256" key="9">
    <source>
        <dbReference type="ARBA" id="ARBA00046159"/>
    </source>
</evidence>
<dbReference type="GO" id="GO:0072686">
    <property type="term" value="C:mitotic spindle"/>
    <property type="evidence" value="ECO:0007669"/>
    <property type="project" value="TreeGrafter"/>
</dbReference>
<reference evidence="14" key="2">
    <citation type="submission" date="2023-04" db="EMBL/GenBank/DDBJ databases">
        <authorList>
            <person name="Bruccoleri R.E."/>
            <person name="Oakeley E.J."/>
            <person name="Faust A.-M."/>
            <person name="Dessus-Babus S."/>
            <person name="Altorfer M."/>
            <person name="Burckhardt D."/>
            <person name="Oertli M."/>
            <person name="Naumann U."/>
            <person name="Petersen F."/>
            <person name="Wong J."/>
        </authorList>
    </citation>
    <scope>NUCLEOTIDE SEQUENCE</scope>
    <source>
        <strain evidence="14">GSM-AAB239-AS_SAM_17_03QT</strain>
        <tissue evidence="14">Leaf</tissue>
    </source>
</reference>
<keyword evidence="7" id="KW-0206">Cytoskeleton</keyword>
<evidence type="ECO:0000313" key="14">
    <source>
        <dbReference type="EMBL" id="KAJ6823249.1"/>
    </source>
</evidence>